<evidence type="ECO:0000256" key="5">
    <source>
        <dbReference type="ARBA" id="ARBA00022729"/>
    </source>
</evidence>
<dbReference type="EMBL" id="KQ257451">
    <property type="protein sequence ID" value="KND04232.1"/>
    <property type="molecule type" value="Genomic_DNA"/>
</dbReference>
<dbReference type="InParanoid" id="A0A0L0HT20"/>
<dbReference type="GO" id="GO:0006508">
    <property type="term" value="P:proteolysis"/>
    <property type="evidence" value="ECO:0007669"/>
    <property type="project" value="UniProtKB-KW"/>
</dbReference>
<dbReference type="EC" id="3.4.-.-" evidence="9"/>
<evidence type="ECO:0000256" key="2">
    <source>
        <dbReference type="ARBA" id="ARBA00022438"/>
    </source>
</evidence>
<evidence type="ECO:0000256" key="10">
    <source>
        <dbReference type="SAM" id="MobiDB-lite"/>
    </source>
</evidence>
<dbReference type="RefSeq" id="XP_016612271.1">
    <property type="nucleotide sequence ID" value="XM_016749983.1"/>
</dbReference>
<feature type="signal peptide" evidence="9">
    <location>
        <begin position="1"/>
        <end position="19"/>
    </location>
</feature>
<proteinExistence type="inferred from homology"/>
<comment type="cofactor">
    <cofactor evidence="1">
        <name>Zn(2+)</name>
        <dbReference type="ChEBI" id="CHEBI:29105"/>
    </cofactor>
</comment>
<organism evidence="12 13">
    <name type="scientific">Spizellomyces punctatus (strain DAOM BR117)</name>
    <dbReference type="NCBI Taxonomy" id="645134"/>
    <lineage>
        <taxon>Eukaryota</taxon>
        <taxon>Fungi</taxon>
        <taxon>Fungi incertae sedis</taxon>
        <taxon>Chytridiomycota</taxon>
        <taxon>Chytridiomycota incertae sedis</taxon>
        <taxon>Chytridiomycetes</taxon>
        <taxon>Spizellomycetales</taxon>
        <taxon>Spizellomycetaceae</taxon>
        <taxon>Spizellomyces</taxon>
    </lineage>
</organism>
<reference evidence="12 13" key="1">
    <citation type="submission" date="2009-08" db="EMBL/GenBank/DDBJ databases">
        <title>The Genome Sequence of Spizellomyces punctatus strain DAOM BR117.</title>
        <authorList>
            <consortium name="The Broad Institute Genome Sequencing Platform"/>
            <person name="Russ C."/>
            <person name="Cuomo C."/>
            <person name="Shea T."/>
            <person name="Young S.K."/>
            <person name="Zeng Q."/>
            <person name="Koehrsen M."/>
            <person name="Haas B."/>
            <person name="Borodovsky M."/>
            <person name="Guigo R."/>
            <person name="Alvarado L."/>
            <person name="Berlin A."/>
            <person name="Bochicchio J."/>
            <person name="Borenstein D."/>
            <person name="Chapman S."/>
            <person name="Chen Z."/>
            <person name="Engels R."/>
            <person name="Freedman E."/>
            <person name="Gellesch M."/>
            <person name="Goldberg J."/>
            <person name="Griggs A."/>
            <person name="Gujja S."/>
            <person name="Heiman D."/>
            <person name="Hepburn T."/>
            <person name="Howarth C."/>
            <person name="Jen D."/>
            <person name="Larson L."/>
            <person name="Lewis B."/>
            <person name="Mehta T."/>
            <person name="Park D."/>
            <person name="Pearson M."/>
            <person name="Roberts A."/>
            <person name="Saif S."/>
            <person name="Shenoy N."/>
            <person name="Sisk P."/>
            <person name="Stolte C."/>
            <person name="Sykes S."/>
            <person name="Thomson T."/>
            <person name="Walk T."/>
            <person name="White J."/>
            <person name="Yandava C."/>
            <person name="Burger G."/>
            <person name="Gray M.W."/>
            <person name="Holland P.W.H."/>
            <person name="King N."/>
            <person name="Lang F.B.F."/>
            <person name="Roger A.J."/>
            <person name="Ruiz-Trillo I."/>
            <person name="Lander E."/>
            <person name="Nusbaum C."/>
        </authorList>
    </citation>
    <scope>NUCLEOTIDE SEQUENCE [LARGE SCALE GENOMIC DNA]</scope>
    <source>
        <strain evidence="12 13">DAOM BR117</strain>
    </source>
</reference>
<evidence type="ECO:0000256" key="3">
    <source>
        <dbReference type="ARBA" id="ARBA00022670"/>
    </source>
</evidence>
<keyword evidence="2" id="KW-0031">Aminopeptidase</keyword>
<keyword evidence="5 9" id="KW-0732">Signal</keyword>
<dbReference type="VEuPathDB" id="FungiDB:SPPG_01663"/>
<dbReference type="AlphaFoldDB" id="A0A0L0HT20"/>
<feature type="domain" description="Peptidase M28" evidence="11">
    <location>
        <begin position="210"/>
        <end position="408"/>
    </location>
</feature>
<protein>
    <recommendedName>
        <fullName evidence="9">Peptide hydrolase</fullName>
        <ecNumber evidence="9">3.4.-.-</ecNumber>
    </recommendedName>
</protein>
<dbReference type="STRING" id="645134.A0A0L0HT20"/>
<dbReference type="PANTHER" id="PTHR12147">
    <property type="entry name" value="METALLOPEPTIDASE M28 FAMILY MEMBER"/>
    <property type="match status" value="1"/>
</dbReference>
<dbReference type="GO" id="GO:0004177">
    <property type="term" value="F:aminopeptidase activity"/>
    <property type="evidence" value="ECO:0007669"/>
    <property type="project" value="UniProtKB-KW"/>
</dbReference>
<evidence type="ECO:0000259" key="11">
    <source>
        <dbReference type="Pfam" id="PF04389"/>
    </source>
</evidence>
<dbReference type="Proteomes" id="UP000053201">
    <property type="component" value="Unassembled WGS sequence"/>
</dbReference>
<name>A0A0L0HT20_SPIPD</name>
<dbReference type="InterPro" id="IPR007484">
    <property type="entry name" value="Peptidase_M28"/>
</dbReference>
<evidence type="ECO:0000256" key="1">
    <source>
        <dbReference type="ARBA" id="ARBA00001947"/>
    </source>
</evidence>
<dbReference type="OMA" id="GMLQQDM"/>
<dbReference type="PROSITE" id="PS00018">
    <property type="entry name" value="EF_HAND_1"/>
    <property type="match status" value="1"/>
</dbReference>
<evidence type="ECO:0000256" key="7">
    <source>
        <dbReference type="ARBA" id="ARBA00022833"/>
    </source>
</evidence>
<accession>A0A0L0HT20</accession>
<dbReference type="GO" id="GO:0008235">
    <property type="term" value="F:metalloexopeptidase activity"/>
    <property type="evidence" value="ECO:0007669"/>
    <property type="project" value="InterPro"/>
</dbReference>
<dbReference type="InterPro" id="IPR018247">
    <property type="entry name" value="EF_Hand_1_Ca_BS"/>
</dbReference>
<dbReference type="Pfam" id="PF04389">
    <property type="entry name" value="Peptidase_M28"/>
    <property type="match status" value="1"/>
</dbReference>
<sequence length="515" mass="54920">MLRVFKLLVLGTLALSTHAVPTPIRRAIEFGVNLPADDLNYDVNLSNGLRLIQFSPNEPPRWVPETTLAGMTIEENGFMDVTYVWETNYRASFEQSFGPVQSAESGYTFIPGAAKSFAGNDTTTTPPGSAAAPGDLPTISQQTLVKSLFGKIDIQGMKSNVNAFVALPNRNFKSKDGTKSATWLFDRATELLGKAGTTQKVTHPFSQFSVIATIPGTSKEKVILGSHQDSISKDATAPGADDDASGSMTIMEVMRIVGGEVQNGFQPARTLEFHWYAGEEGGLLGSQLIALDYKKRSENVIGMMQFDMTGFAKDPANRRLAVMTDFTDPGLVAFTKNLMKEYSTTPIVESKCGFGCSDHASWTRAGFKAVLPAEGIFEEITPFIHTSQDTVDKLNWDHIQDFTKLGLSFMVEMAGGSPAAAGNGTAATEEPTAAPTAPTPPQAPKENGGATTPSATTTETENRGTPTATPNGGTAQIPRTGTAPPTDAGQIAGALLDMFKQIQTRIGTVVSKFGL</sequence>
<dbReference type="InterPro" id="IPR045175">
    <property type="entry name" value="M28_fam"/>
</dbReference>
<evidence type="ECO:0000313" key="13">
    <source>
        <dbReference type="Proteomes" id="UP000053201"/>
    </source>
</evidence>
<keyword evidence="6 9" id="KW-0378">Hydrolase</keyword>
<dbReference type="GO" id="GO:0046872">
    <property type="term" value="F:metal ion binding"/>
    <property type="evidence" value="ECO:0007669"/>
    <property type="project" value="UniProtKB-KW"/>
</dbReference>
<gene>
    <name evidence="12" type="ORF">SPPG_01663</name>
</gene>
<evidence type="ECO:0000256" key="8">
    <source>
        <dbReference type="ARBA" id="ARBA00043962"/>
    </source>
</evidence>
<evidence type="ECO:0000256" key="6">
    <source>
        <dbReference type="ARBA" id="ARBA00022801"/>
    </source>
</evidence>
<keyword evidence="3 9" id="KW-0645">Protease</keyword>
<feature type="region of interest" description="Disordered" evidence="10">
    <location>
        <begin position="418"/>
        <end position="489"/>
    </location>
</feature>
<feature type="compositionally biased region" description="Low complexity" evidence="10">
    <location>
        <begin position="450"/>
        <end position="475"/>
    </location>
</feature>
<keyword evidence="4 9" id="KW-0479">Metal-binding</keyword>
<keyword evidence="13" id="KW-1185">Reference proteome</keyword>
<evidence type="ECO:0000256" key="4">
    <source>
        <dbReference type="ARBA" id="ARBA00022723"/>
    </source>
</evidence>
<keyword evidence="7 9" id="KW-0862">Zinc</keyword>
<comment type="similarity">
    <text evidence="8">Belongs to the peptidase M28 family. M28E subfamily.</text>
</comment>
<dbReference type="Gene3D" id="3.40.630.10">
    <property type="entry name" value="Zn peptidases"/>
    <property type="match status" value="1"/>
</dbReference>
<feature type="compositionally biased region" description="Low complexity" evidence="10">
    <location>
        <begin position="418"/>
        <end position="436"/>
    </location>
</feature>
<dbReference type="PANTHER" id="PTHR12147:SF56">
    <property type="entry name" value="AMINOPEPTIDASE YDR415C-RELATED"/>
    <property type="match status" value="1"/>
</dbReference>
<evidence type="ECO:0000256" key="9">
    <source>
        <dbReference type="RuleBase" id="RU361240"/>
    </source>
</evidence>
<feature type="chain" id="PRO_5005394142" description="Peptide hydrolase" evidence="9">
    <location>
        <begin position="20"/>
        <end position="515"/>
    </location>
</feature>
<evidence type="ECO:0000313" key="12">
    <source>
        <dbReference type="EMBL" id="KND04232.1"/>
    </source>
</evidence>
<dbReference type="GeneID" id="27685314"/>
<dbReference type="eggNOG" id="KOG2195">
    <property type="taxonomic scope" value="Eukaryota"/>
</dbReference>
<dbReference type="SUPFAM" id="SSF53187">
    <property type="entry name" value="Zn-dependent exopeptidases"/>
    <property type="match status" value="1"/>
</dbReference>
<dbReference type="OrthoDB" id="2214at2759"/>